<dbReference type="InterPro" id="IPR030678">
    <property type="entry name" value="Peptide/Ni-bd"/>
</dbReference>
<dbReference type="PIRSF" id="PIRSF002741">
    <property type="entry name" value="MppA"/>
    <property type="match status" value="1"/>
</dbReference>
<dbReference type="FunFam" id="3.90.76.10:FF:000001">
    <property type="entry name" value="Oligopeptide ABC transporter substrate-binding protein"/>
    <property type="match status" value="1"/>
</dbReference>
<feature type="domain" description="Solute-binding protein family 5" evidence="6">
    <location>
        <begin position="77"/>
        <end position="454"/>
    </location>
</feature>
<dbReference type="GO" id="GO:0030313">
    <property type="term" value="C:cell envelope"/>
    <property type="evidence" value="ECO:0007669"/>
    <property type="project" value="UniProtKB-SubCell"/>
</dbReference>
<protein>
    <submittedName>
        <fullName evidence="7">Nickel-binding periplasmic protein</fullName>
    </submittedName>
</protein>
<dbReference type="CDD" id="cd08504">
    <property type="entry name" value="PBP2_OppA"/>
    <property type="match status" value="1"/>
</dbReference>
<dbReference type="Gene3D" id="3.10.105.10">
    <property type="entry name" value="Dipeptide-binding Protein, Domain 3"/>
    <property type="match status" value="1"/>
</dbReference>
<evidence type="ECO:0000256" key="4">
    <source>
        <dbReference type="ARBA" id="ARBA00022729"/>
    </source>
</evidence>
<comment type="similarity">
    <text evidence="2">Belongs to the bacterial solute-binding protein 5 family.</text>
</comment>
<keyword evidence="3" id="KW-0813">Transport</keyword>
<keyword evidence="4" id="KW-0732">Signal</keyword>
<dbReference type="EMBL" id="MDER01000086">
    <property type="protein sequence ID" value="ODP26525.1"/>
    <property type="molecule type" value="Genomic_DNA"/>
</dbReference>
<dbReference type="GO" id="GO:0043190">
    <property type="term" value="C:ATP-binding cassette (ABC) transporter complex"/>
    <property type="evidence" value="ECO:0007669"/>
    <property type="project" value="InterPro"/>
</dbReference>
<keyword evidence="5" id="KW-0653">Protein transport</keyword>
<dbReference type="Pfam" id="PF00496">
    <property type="entry name" value="SBP_bac_5"/>
    <property type="match status" value="1"/>
</dbReference>
<dbReference type="GO" id="GO:0042597">
    <property type="term" value="C:periplasmic space"/>
    <property type="evidence" value="ECO:0007669"/>
    <property type="project" value="UniProtKB-ARBA"/>
</dbReference>
<dbReference type="GO" id="GO:0015833">
    <property type="term" value="P:peptide transport"/>
    <property type="evidence" value="ECO:0007669"/>
    <property type="project" value="UniProtKB-KW"/>
</dbReference>
<dbReference type="RefSeq" id="WP_069329665.1">
    <property type="nucleotide sequence ID" value="NZ_MDER01000086.1"/>
</dbReference>
<dbReference type="GO" id="GO:1904680">
    <property type="term" value="F:peptide transmembrane transporter activity"/>
    <property type="evidence" value="ECO:0007669"/>
    <property type="project" value="TreeGrafter"/>
</dbReference>
<dbReference type="SUPFAM" id="SSF53850">
    <property type="entry name" value="Periplasmic binding protein-like II"/>
    <property type="match status" value="1"/>
</dbReference>
<evidence type="ECO:0000313" key="8">
    <source>
        <dbReference type="Proteomes" id="UP000094578"/>
    </source>
</evidence>
<keyword evidence="8" id="KW-1185">Reference proteome</keyword>
<comment type="caution">
    <text evidence="7">The sequence shown here is derived from an EMBL/GenBank/DDBJ whole genome shotgun (WGS) entry which is preliminary data.</text>
</comment>
<sequence length="532" mass="60660">MRNTYITRIFIVLTFVLLFSTITPRMSHAESDPLQTFRFNLYLEPVTLDPALSSDGTTSTIIEAIFEGLVRTNANGKVEPGVAESWTLSPDNKTYTFTLRSNARWSNGDPLVAADFVNAWKRVLTPATRSLSASLLFPIAHAQDYYKGTLTDPSQLGFQALDDHTLQVVLQQPLPYFLETLTYPAYSPIHTSSNTSIQKKNTSAKDMISNGPFTIQSWAKGHSITLARNPQYAQAEKVHFDHVFIRFINDPNKEYTMYQSGAIDRSGLSESNIPTFKMTEQMKKEIVYPDTASLYYYAFNVKKKPFNNVNIRKAFAMSIERKLLISPKSAYGFVPPAIKGATSTFRKEYPVTNFEISSKRARQLLQQGMKEEKITSLPAMTLLTNGDGNRYVADQITDMWKRHLGITVKVKEENFYTLLQEKQKKNYQIVRGGWSADYNDPAAFLDLFTSWSNENTSGWKNNAYDAHMKKAYSLTNAKARMKEYRAAEKILTEQMVAIPLYYFNTYFLQKSNVHDVYTDYSGALHFVYGYKK</sequence>
<evidence type="ECO:0000256" key="1">
    <source>
        <dbReference type="ARBA" id="ARBA00004196"/>
    </source>
</evidence>
<accession>A0A1E3L018</accession>
<dbReference type="Gene3D" id="3.90.76.10">
    <property type="entry name" value="Dipeptide-binding Protein, Domain 1"/>
    <property type="match status" value="1"/>
</dbReference>
<evidence type="ECO:0000256" key="3">
    <source>
        <dbReference type="ARBA" id="ARBA00022448"/>
    </source>
</evidence>
<evidence type="ECO:0000259" key="6">
    <source>
        <dbReference type="Pfam" id="PF00496"/>
    </source>
</evidence>
<dbReference type="PANTHER" id="PTHR30290">
    <property type="entry name" value="PERIPLASMIC BINDING COMPONENT OF ABC TRANSPORTER"/>
    <property type="match status" value="1"/>
</dbReference>
<comment type="subcellular location">
    <subcellularLocation>
        <location evidence="1">Cell envelope</location>
    </subcellularLocation>
</comment>
<gene>
    <name evidence="7" type="ORF">PTI45_04365</name>
</gene>
<evidence type="ECO:0000256" key="2">
    <source>
        <dbReference type="ARBA" id="ARBA00005695"/>
    </source>
</evidence>
<dbReference type="STRING" id="1886670.PTI45_04365"/>
<organism evidence="7 8">
    <name type="scientific">Paenibacillus nuruki</name>
    <dbReference type="NCBI Taxonomy" id="1886670"/>
    <lineage>
        <taxon>Bacteria</taxon>
        <taxon>Bacillati</taxon>
        <taxon>Bacillota</taxon>
        <taxon>Bacilli</taxon>
        <taxon>Bacillales</taxon>
        <taxon>Paenibacillaceae</taxon>
        <taxon>Paenibacillus</taxon>
    </lineage>
</organism>
<evidence type="ECO:0000313" key="7">
    <source>
        <dbReference type="EMBL" id="ODP26525.1"/>
    </source>
</evidence>
<dbReference type="InterPro" id="IPR039424">
    <property type="entry name" value="SBP_5"/>
</dbReference>
<dbReference type="PATRIC" id="fig|1886670.3.peg.4396"/>
<evidence type="ECO:0000256" key="5">
    <source>
        <dbReference type="ARBA" id="ARBA00022856"/>
    </source>
</evidence>
<dbReference type="AlphaFoldDB" id="A0A1E3L018"/>
<dbReference type="Gene3D" id="3.40.190.10">
    <property type="entry name" value="Periplasmic binding protein-like II"/>
    <property type="match status" value="1"/>
</dbReference>
<name>A0A1E3L018_9BACL</name>
<reference evidence="7 8" key="1">
    <citation type="submission" date="2016-08" db="EMBL/GenBank/DDBJ databases">
        <title>Genome sequencing of Paenibacillus sp. TI45-13ar, isolated from Korean traditional nuruk.</title>
        <authorList>
            <person name="Kim S.-J."/>
        </authorList>
    </citation>
    <scope>NUCLEOTIDE SEQUENCE [LARGE SCALE GENOMIC DNA]</scope>
    <source>
        <strain evidence="7 8">TI45-13ar</strain>
    </source>
</reference>
<dbReference type="Proteomes" id="UP000094578">
    <property type="component" value="Unassembled WGS sequence"/>
</dbReference>
<dbReference type="PANTHER" id="PTHR30290:SF79">
    <property type="entry name" value="DIPEPTIDE-BINDING PROTEIN DPPE"/>
    <property type="match status" value="1"/>
</dbReference>
<dbReference type="InterPro" id="IPR000914">
    <property type="entry name" value="SBP_5_dom"/>
</dbReference>
<proteinExistence type="inferred from homology"/>
<keyword evidence="5" id="KW-0571">Peptide transport</keyword>